<dbReference type="SMART" id="SM00388">
    <property type="entry name" value="HisKA"/>
    <property type="match status" value="1"/>
</dbReference>
<dbReference type="STRING" id="717606.PaecuDRAFT_4794"/>
<dbReference type="SUPFAM" id="SSF47384">
    <property type="entry name" value="Homodimeric domain of signal transducing histidine kinase"/>
    <property type="match status" value="1"/>
</dbReference>
<reference evidence="15 16" key="1">
    <citation type="submission" date="2010-07" db="EMBL/GenBank/DDBJ databases">
        <title>The draft genome of Paenibacillus curdlanolyticus YK9.</title>
        <authorList>
            <consortium name="US DOE Joint Genome Institute (JGI-PGF)"/>
            <person name="Lucas S."/>
            <person name="Copeland A."/>
            <person name="Lapidus A."/>
            <person name="Cheng J.-F."/>
            <person name="Bruce D."/>
            <person name="Goodwin L."/>
            <person name="Pitluck S."/>
            <person name="Land M.L."/>
            <person name="Hauser L."/>
            <person name="Chang Y.-J."/>
            <person name="Jeffries C."/>
            <person name="Anderson I.J."/>
            <person name="Johnson E."/>
            <person name="Loganathan U."/>
            <person name="Mulhopadhyay B."/>
            <person name="Kyrpides N."/>
            <person name="Woyke T.J."/>
        </authorList>
    </citation>
    <scope>NUCLEOTIDE SEQUENCE [LARGE SCALE GENOMIC DNA]</scope>
    <source>
        <strain evidence="15 16">YK9</strain>
    </source>
</reference>
<keyword evidence="5" id="KW-0597">Phosphoprotein</keyword>
<dbReference type="EC" id="2.7.13.3" evidence="3"/>
<keyword evidence="16" id="KW-1185">Reference proteome</keyword>
<feature type="transmembrane region" description="Helical" evidence="12">
    <location>
        <begin position="20"/>
        <end position="41"/>
    </location>
</feature>
<dbReference type="GO" id="GO:0005886">
    <property type="term" value="C:plasma membrane"/>
    <property type="evidence" value="ECO:0007669"/>
    <property type="project" value="UniProtKB-SubCell"/>
</dbReference>
<keyword evidence="10" id="KW-0902">Two-component regulatory system</keyword>
<dbReference type="InterPro" id="IPR005467">
    <property type="entry name" value="His_kinase_dom"/>
</dbReference>
<dbReference type="SUPFAM" id="SSF158472">
    <property type="entry name" value="HAMP domain-like"/>
    <property type="match status" value="1"/>
</dbReference>
<dbReference type="SUPFAM" id="SSF55874">
    <property type="entry name" value="ATPase domain of HSP90 chaperone/DNA topoisomerase II/histidine kinase"/>
    <property type="match status" value="1"/>
</dbReference>
<feature type="domain" description="Histidine kinase" evidence="13">
    <location>
        <begin position="263"/>
        <end position="480"/>
    </location>
</feature>
<dbReference type="OrthoDB" id="9813151at2"/>
<organism evidence="15 16">
    <name type="scientific">Paenibacillus curdlanolyticus YK9</name>
    <dbReference type="NCBI Taxonomy" id="717606"/>
    <lineage>
        <taxon>Bacteria</taxon>
        <taxon>Bacillati</taxon>
        <taxon>Bacillota</taxon>
        <taxon>Bacilli</taxon>
        <taxon>Bacillales</taxon>
        <taxon>Paenibacillaceae</taxon>
        <taxon>Paenibacillus</taxon>
    </lineage>
</organism>
<evidence type="ECO:0000256" key="12">
    <source>
        <dbReference type="SAM" id="Phobius"/>
    </source>
</evidence>
<evidence type="ECO:0000259" key="14">
    <source>
        <dbReference type="PROSITE" id="PS50885"/>
    </source>
</evidence>
<accession>E0IGK1</accession>
<keyword evidence="9" id="KW-0067">ATP-binding</keyword>
<keyword evidence="4" id="KW-1003">Cell membrane</keyword>
<dbReference type="InterPro" id="IPR003594">
    <property type="entry name" value="HATPase_dom"/>
</dbReference>
<gene>
    <name evidence="15" type="ORF">PaecuDRAFT_4794</name>
</gene>
<evidence type="ECO:0000256" key="5">
    <source>
        <dbReference type="ARBA" id="ARBA00022553"/>
    </source>
</evidence>
<dbReference type="Proteomes" id="UP000005387">
    <property type="component" value="Unassembled WGS sequence"/>
</dbReference>
<evidence type="ECO:0000256" key="3">
    <source>
        <dbReference type="ARBA" id="ARBA00012438"/>
    </source>
</evidence>
<dbReference type="Pfam" id="PF00672">
    <property type="entry name" value="HAMP"/>
    <property type="match status" value="1"/>
</dbReference>
<evidence type="ECO:0000256" key="10">
    <source>
        <dbReference type="ARBA" id="ARBA00023012"/>
    </source>
</evidence>
<evidence type="ECO:0000256" key="4">
    <source>
        <dbReference type="ARBA" id="ARBA00022475"/>
    </source>
</evidence>
<evidence type="ECO:0000313" key="15">
    <source>
        <dbReference type="EMBL" id="EFM08405.1"/>
    </source>
</evidence>
<keyword evidence="7" id="KW-0547">Nucleotide-binding</keyword>
<dbReference type="PANTHER" id="PTHR45453:SF1">
    <property type="entry name" value="PHOSPHATE REGULON SENSOR PROTEIN PHOR"/>
    <property type="match status" value="1"/>
</dbReference>
<evidence type="ECO:0000256" key="9">
    <source>
        <dbReference type="ARBA" id="ARBA00022840"/>
    </source>
</evidence>
<feature type="domain" description="HAMP" evidence="14">
    <location>
        <begin position="201"/>
        <end position="255"/>
    </location>
</feature>
<dbReference type="RefSeq" id="WP_006040772.1">
    <property type="nucleotide sequence ID" value="NZ_AEDD01000019.1"/>
</dbReference>
<dbReference type="InterPro" id="IPR036890">
    <property type="entry name" value="HATPase_C_sf"/>
</dbReference>
<evidence type="ECO:0000256" key="6">
    <source>
        <dbReference type="ARBA" id="ARBA00022679"/>
    </source>
</evidence>
<name>E0IGK1_9BACL</name>
<keyword evidence="11 12" id="KW-0472">Membrane</keyword>
<dbReference type="InterPro" id="IPR003661">
    <property type="entry name" value="HisK_dim/P_dom"/>
</dbReference>
<dbReference type="InterPro" id="IPR003660">
    <property type="entry name" value="HAMP_dom"/>
</dbReference>
<evidence type="ECO:0000313" key="16">
    <source>
        <dbReference type="Proteomes" id="UP000005387"/>
    </source>
</evidence>
<dbReference type="InterPro" id="IPR036097">
    <property type="entry name" value="HisK_dim/P_sf"/>
</dbReference>
<dbReference type="GO" id="GO:0004721">
    <property type="term" value="F:phosphoprotein phosphatase activity"/>
    <property type="evidence" value="ECO:0007669"/>
    <property type="project" value="TreeGrafter"/>
</dbReference>
<evidence type="ECO:0000256" key="8">
    <source>
        <dbReference type="ARBA" id="ARBA00022777"/>
    </source>
</evidence>
<keyword evidence="8 15" id="KW-0418">Kinase</keyword>
<evidence type="ECO:0000256" key="1">
    <source>
        <dbReference type="ARBA" id="ARBA00000085"/>
    </source>
</evidence>
<dbReference type="InterPro" id="IPR050351">
    <property type="entry name" value="BphY/WalK/GraS-like"/>
</dbReference>
<dbReference type="EMBL" id="AEDD01000019">
    <property type="protein sequence ID" value="EFM08405.1"/>
    <property type="molecule type" value="Genomic_DNA"/>
</dbReference>
<dbReference type="AlphaFoldDB" id="E0IGK1"/>
<dbReference type="FunFam" id="3.30.565.10:FF:000006">
    <property type="entry name" value="Sensor histidine kinase WalK"/>
    <property type="match status" value="1"/>
</dbReference>
<dbReference type="CDD" id="cd16922">
    <property type="entry name" value="HATPase_EvgS-ArcB-TorS-like"/>
    <property type="match status" value="1"/>
</dbReference>
<dbReference type="CDD" id="cd06225">
    <property type="entry name" value="HAMP"/>
    <property type="match status" value="1"/>
</dbReference>
<keyword evidence="6" id="KW-0808">Transferase</keyword>
<keyword evidence="12" id="KW-0812">Transmembrane</keyword>
<dbReference type="GO" id="GO:0016036">
    <property type="term" value="P:cellular response to phosphate starvation"/>
    <property type="evidence" value="ECO:0007669"/>
    <property type="project" value="TreeGrafter"/>
</dbReference>
<dbReference type="CDD" id="cd00082">
    <property type="entry name" value="HisKA"/>
    <property type="match status" value="1"/>
</dbReference>
<dbReference type="GO" id="GO:0005524">
    <property type="term" value="F:ATP binding"/>
    <property type="evidence" value="ECO:0007669"/>
    <property type="project" value="UniProtKB-KW"/>
</dbReference>
<evidence type="ECO:0000256" key="2">
    <source>
        <dbReference type="ARBA" id="ARBA00004651"/>
    </source>
</evidence>
<dbReference type="PANTHER" id="PTHR45453">
    <property type="entry name" value="PHOSPHATE REGULON SENSOR PROTEIN PHOR"/>
    <property type="match status" value="1"/>
</dbReference>
<comment type="catalytic activity">
    <reaction evidence="1">
        <text>ATP + protein L-histidine = ADP + protein N-phospho-L-histidine.</text>
        <dbReference type="EC" id="2.7.13.3"/>
    </reaction>
</comment>
<dbReference type="Pfam" id="PF02518">
    <property type="entry name" value="HATPase_c"/>
    <property type="match status" value="1"/>
</dbReference>
<dbReference type="Pfam" id="PF00512">
    <property type="entry name" value="HisKA"/>
    <property type="match status" value="1"/>
</dbReference>
<dbReference type="PRINTS" id="PR00344">
    <property type="entry name" value="BCTRLSENSOR"/>
</dbReference>
<dbReference type="eggNOG" id="COG5002">
    <property type="taxonomic scope" value="Bacteria"/>
</dbReference>
<dbReference type="GO" id="GO:0000155">
    <property type="term" value="F:phosphorelay sensor kinase activity"/>
    <property type="evidence" value="ECO:0007669"/>
    <property type="project" value="InterPro"/>
</dbReference>
<dbReference type="FunFam" id="1.10.287.130:FF:000001">
    <property type="entry name" value="Two-component sensor histidine kinase"/>
    <property type="match status" value="1"/>
</dbReference>
<dbReference type="Gene3D" id="1.10.287.130">
    <property type="match status" value="1"/>
</dbReference>
<dbReference type="SMART" id="SM00387">
    <property type="entry name" value="HATPase_c"/>
    <property type="match status" value="1"/>
</dbReference>
<protein>
    <recommendedName>
        <fullName evidence="3">histidine kinase</fullName>
        <ecNumber evidence="3">2.7.13.3</ecNumber>
    </recommendedName>
</protein>
<keyword evidence="12" id="KW-1133">Transmembrane helix</keyword>
<dbReference type="PROSITE" id="PS50109">
    <property type="entry name" value="HIS_KIN"/>
    <property type="match status" value="1"/>
</dbReference>
<proteinExistence type="predicted"/>
<evidence type="ECO:0000256" key="11">
    <source>
        <dbReference type="ARBA" id="ARBA00023136"/>
    </source>
</evidence>
<sequence>MKSLEQHSKRYRRMHIALSFVGAVTAMTIFWTLLFICVSYASDRMHREDTKQQLLQDAQHAVQLLEAADVSAADNGDERRNKLLQALAEQENLSIAVADRSGQWAVFGPHAAAMVNRLGLQSAAASPSAQETRFIYRWANPFHARDAALAITVTGSDGERYQVAIGMPLPAWFSSYWHAIAPLLLFGLLMGIFSTIAAPWQKQFKQLQIMMDAMKRIASGDFSVKVFSTMRNRGEIGMIVEGLNDMASELQELEQTRQRFISDVSHELQSPLTSIAGFARALHHESLSAQTRTDYLNMIESESMRLSKLSDSLLKLTMLEARREPGEQTTFSLDLQLKRTVLALEPLWLAKKLDIDIDIQPLSITGDEDALRQVWTNLLHNAIKFTPEDGSIRIQLRKDDAAKQATIVISDTGIGVNETDLPHLFERFYKADQARSSAQGGSGLGLAIVATIVRQHGGEIRADSALGAGTTFTVMLPLGQSDRTAAPDA</sequence>
<feature type="transmembrane region" description="Helical" evidence="12">
    <location>
        <begin position="176"/>
        <end position="200"/>
    </location>
</feature>
<dbReference type="PROSITE" id="PS50885">
    <property type="entry name" value="HAMP"/>
    <property type="match status" value="1"/>
</dbReference>
<dbReference type="Gene3D" id="6.10.340.10">
    <property type="match status" value="1"/>
</dbReference>
<dbReference type="SMART" id="SM00304">
    <property type="entry name" value="HAMP"/>
    <property type="match status" value="1"/>
</dbReference>
<comment type="subcellular location">
    <subcellularLocation>
        <location evidence="2">Cell membrane</location>
        <topology evidence="2">Multi-pass membrane protein</topology>
    </subcellularLocation>
</comment>
<dbReference type="InterPro" id="IPR004358">
    <property type="entry name" value="Sig_transdc_His_kin-like_C"/>
</dbReference>
<dbReference type="Gene3D" id="3.30.565.10">
    <property type="entry name" value="Histidine kinase-like ATPase, C-terminal domain"/>
    <property type="match status" value="1"/>
</dbReference>
<evidence type="ECO:0000259" key="13">
    <source>
        <dbReference type="PROSITE" id="PS50109"/>
    </source>
</evidence>
<evidence type="ECO:0000256" key="7">
    <source>
        <dbReference type="ARBA" id="ARBA00022741"/>
    </source>
</evidence>